<dbReference type="AlphaFoldDB" id="A0A178DFW9"/>
<gene>
    <name evidence="1" type="ORF">AYO20_00529</name>
</gene>
<sequence>MVQTLPGSWPVSRIQKLALNSDKDIEYDQRVGDHTVKHCFTRPLSEESSKPNGGVVSKNGWNTISYDDGFLTAVGEAFLLYYCCGALFSPVCAIYSVSGTGSLGTGPCKNFGATGATVATSARKSTVGVSIELGPFDFPLMFVTVTGSVKTRFLDHVIWEST</sequence>
<reference evidence="1 2" key="1">
    <citation type="submission" date="2016-03" db="EMBL/GenBank/DDBJ databases">
        <title>The draft genome sequence of Fonsecaea nubica causative agent of cutaneous subcutaneous infection in human host.</title>
        <authorList>
            <person name="Costa F."/>
            <person name="Sybren D.H."/>
            <person name="Raittz R.T."/>
            <person name="Weiss V.A."/>
            <person name="Leao A.C."/>
            <person name="Gomes R."/>
            <person name="De Souza E.M."/>
            <person name="Pedrosa F.O."/>
            <person name="Steffens M.B."/>
            <person name="Bombassaro A."/>
            <person name="Tadra-Sfeir M.Z."/>
            <person name="Moreno L.F."/>
            <person name="Najafzadeh M.J."/>
            <person name="Felipe M.S."/>
            <person name="Teixeira M."/>
            <person name="Sun J."/>
            <person name="Xi L."/>
            <person name="Castro M.A."/>
            <person name="Vicente V.A."/>
        </authorList>
    </citation>
    <scope>NUCLEOTIDE SEQUENCE [LARGE SCALE GENOMIC DNA]</scope>
    <source>
        <strain evidence="1 2">CBS 269.64</strain>
    </source>
</reference>
<comment type="caution">
    <text evidence="1">The sequence shown here is derived from an EMBL/GenBank/DDBJ whole genome shotgun (WGS) entry which is preliminary data.</text>
</comment>
<evidence type="ECO:0000313" key="1">
    <source>
        <dbReference type="EMBL" id="OAL40111.1"/>
    </source>
</evidence>
<dbReference type="EMBL" id="LVCJ01000002">
    <property type="protein sequence ID" value="OAL40111.1"/>
    <property type="molecule type" value="Genomic_DNA"/>
</dbReference>
<dbReference type="Proteomes" id="UP000185904">
    <property type="component" value="Unassembled WGS sequence"/>
</dbReference>
<name>A0A178DFW9_9EURO</name>
<protein>
    <submittedName>
        <fullName evidence="1">Uncharacterized protein</fullName>
    </submittedName>
</protein>
<evidence type="ECO:0000313" key="2">
    <source>
        <dbReference type="Proteomes" id="UP000185904"/>
    </source>
</evidence>
<organism evidence="1 2">
    <name type="scientific">Fonsecaea nubica</name>
    <dbReference type="NCBI Taxonomy" id="856822"/>
    <lineage>
        <taxon>Eukaryota</taxon>
        <taxon>Fungi</taxon>
        <taxon>Dikarya</taxon>
        <taxon>Ascomycota</taxon>
        <taxon>Pezizomycotina</taxon>
        <taxon>Eurotiomycetes</taxon>
        <taxon>Chaetothyriomycetidae</taxon>
        <taxon>Chaetothyriales</taxon>
        <taxon>Herpotrichiellaceae</taxon>
        <taxon>Fonsecaea</taxon>
    </lineage>
</organism>
<keyword evidence="2" id="KW-1185">Reference proteome</keyword>
<dbReference type="GeneID" id="34583956"/>
<dbReference type="RefSeq" id="XP_022505123.1">
    <property type="nucleotide sequence ID" value="XM_022638840.1"/>
</dbReference>
<proteinExistence type="predicted"/>
<accession>A0A178DFW9</accession>